<dbReference type="InterPro" id="IPR049712">
    <property type="entry name" value="Poly_export"/>
</dbReference>
<dbReference type="RefSeq" id="WP_188906751.1">
    <property type="nucleotide sequence ID" value="NZ_BMIQ01000001.1"/>
</dbReference>
<dbReference type="Pfam" id="PF10531">
    <property type="entry name" value="SLBB"/>
    <property type="match status" value="1"/>
</dbReference>
<dbReference type="PANTHER" id="PTHR33619:SF3">
    <property type="entry name" value="POLYSACCHARIDE EXPORT PROTEIN GFCE-RELATED"/>
    <property type="match status" value="1"/>
</dbReference>
<evidence type="ECO:0000259" key="4">
    <source>
        <dbReference type="Pfam" id="PF02563"/>
    </source>
</evidence>
<feature type="domain" description="Soluble ligand binding" evidence="5">
    <location>
        <begin position="140"/>
        <end position="175"/>
    </location>
</feature>
<name>A0A916ZEQ9_9HYPH</name>
<evidence type="ECO:0000313" key="6">
    <source>
        <dbReference type="EMBL" id="GGD90321.1"/>
    </source>
</evidence>
<evidence type="ECO:0000259" key="5">
    <source>
        <dbReference type="Pfam" id="PF10531"/>
    </source>
</evidence>
<reference evidence="6" key="1">
    <citation type="journal article" date="2014" name="Int. J. Syst. Evol. Microbiol.">
        <title>Complete genome sequence of Corynebacterium casei LMG S-19264T (=DSM 44701T), isolated from a smear-ripened cheese.</title>
        <authorList>
            <consortium name="US DOE Joint Genome Institute (JGI-PGF)"/>
            <person name="Walter F."/>
            <person name="Albersmeier A."/>
            <person name="Kalinowski J."/>
            <person name="Ruckert C."/>
        </authorList>
    </citation>
    <scope>NUCLEOTIDE SEQUENCE</scope>
    <source>
        <strain evidence="6">CGMCC 1.15367</strain>
    </source>
</reference>
<feature type="signal peptide" evidence="3">
    <location>
        <begin position="1"/>
        <end position="23"/>
    </location>
</feature>
<keyword evidence="7" id="KW-1185">Reference proteome</keyword>
<protein>
    <submittedName>
        <fullName evidence="6">Exopolysaccharide biosynthesis protein</fullName>
    </submittedName>
</protein>
<evidence type="ECO:0000313" key="7">
    <source>
        <dbReference type="Proteomes" id="UP000644699"/>
    </source>
</evidence>
<accession>A0A916ZEQ9</accession>
<evidence type="ECO:0000256" key="2">
    <source>
        <dbReference type="SAM" id="Coils"/>
    </source>
</evidence>
<evidence type="ECO:0000256" key="3">
    <source>
        <dbReference type="SAM" id="SignalP"/>
    </source>
</evidence>
<dbReference type="Proteomes" id="UP000644699">
    <property type="component" value="Unassembled WGS sequence"/>
</dbReference>
<dbReference type="GO" id="GO:0015159">
    <property type="term" value="F:polysaccharide transmembrane transporter activity"/>
    <property type="evidence" value="ECO:0007669"/>
    <property type="project" value="InterPro"/>
</dbReference>
<dbReference type="Gene3D" id="3.30.1950.10">
    <property type="entry name" value="wza like domain"/>
    <property type="match status" value="1"/>
</dbReference>
<comment type="caution">
    <text evidence="6">The sequence shown here is derived from an EMBL/GenBank/DDBJ whole genome shotgun (WGS) entry which is preliminary data.</text>
</comment>
<dbReference type="InterPro" id="IPR019554">
    <property type="entry name" value="Soluble_ligand-bd"/>
</dbReference>
<feature type="chain" id="PRO_5037493907" evidence="3">
    <location>
        <begin position="24"/>
        <end position="438"/>
    </location>
</feature>
<dbReference type="PANTHER" id="PTHR33619">
    <property type="entry name" value="POLYSACCHARIDE EXPORT PROTEIN GFCE-RELATED"/>
    <property type="match status" value="1"/>
</dbReference>
<proteinExistence type="predicted"/>
<feature type="domain" description="Polysaccharide export protein N-terminal" evidence="4">
    <location>
        <begin position="50"/>
        <end position="122"/>
    </location>
</feature>
<dbReference type="Pfam" id="PF02563">
    <property type="entry name" value="Poly_export"/>
    <property type="match status" value="1"/>
</dbReference>
<sequence>MRRRSTAALAAALLLASGFAALAAGSPAPQQTERQGLAAPAVAPGAYAIGDRLRITFFEALEMPAGEDADAPSGGFYQRADLTADYDIGADGMLNIPRLGRIAAEGREPQAVEADIRKAYEDAMDRAGDAHVAIVERQPVYVLGPVRTPGAYPYADGMLALKAIALAGGMERRSAAAAPLAEVGREEERSQTAAQELAQLLARRARLEAVRFGGDAVAPAELVRLVGAAGAADLLRAETLAEGDARTLRRHEREKLADALASARAKQDDLGAAIVGTERDIGERRAAIAKATEPDPRLSKTGIIAARSAEIASLEQERTQLRAEFRDGERGLTELKARMERVELGARAEAAQELLRLTSEIARLRQVAASASGLALVLGGDPARDDPAAYPVEIVRMSAEGVRTFKGDSATLLRPGDVVRLVPASAAGALTAADLTTP</sequence>
<gene>
    <name evidence="6" type="ORF">GCM10011390_06370</name>
</gene>
<organism evidence="6 7">
    <name type="scientific">Aureimonas endophytica</name>
    <dbReference type="NCBI Taxonomy" id="2027858"/>
    <lineage>
        <taxon>Bacteria</taxon>
        <taxon>Pseudomonadati</taxon>
        <taxon>Pseudomonadota</taxon>
        <taxon>Alphaproteobacteria</taxon>
        <taxon>Hyphomicrobiales</taxon>
        <taxon>Aurantimonadaceae</taxon>
        <taxon>Aureimonas</taxon>
    </lineage>
</organism>
<feature type="coiled-coil region" evidence="2">
    <location>
        <begin position="304"/>
        <end position="367"/>
    </location>
</feature>
<reference evidence="6" key="2">
    <citation type="submission" date="2020-09" db="EMBL/GenBank/DDBJ databases">
        <authorList>
            <person name="Sun Q."/>
            <person name="Zhou Y."/>
        </authorList>
    </citation>
    <scope>NUCLEOTIDE SEQUENCE</scope>
    <source>
        <strain evidence="6">CGMCC 1.15367</strain>
    </source>
</reference>
<keyword evidence="2" id="KW-0175">Coiled coil</keyword>
<dbReference type="Gene3D" id="3.10.560.10">
    <property type="entry name" value="Outer membrane lipoprotein wza domain like"/>
    <property type="match status" value="1"/>
</dbReference>
<dbReference type="InterPro" id="IPR003715">
    <property type="entry name" value="Poly_export_N"/>
</dbReference>
<keyword evidence="1 3" id="KW-0732">Signal</keyword>
<dbReference type="AlphaFoldDB" id="A0A916ZEQ9"/>
<evidence type="ECO:0000256" key="1">
    <source>
        <dbReference type="ARBA" id="ARBA00022729"/>
    </source>
</evidence>
<dbReference type="EMBL" id="BMIQ01000001">
    <property type="protein sequence ID" value="GGD90321.1"/>
    <property type="molecule type" value="Genomic_DNA"/>
</dbReference>